<feature type="compositionally biased region" description="Basic and acidic residues" evidence="11">
    <location>
        <begin position="9"/>
        <end position="23"/>
    </location>
</feature>
<dbReference type="GO" id="GO:0005737">
    <property type="term" value="C:cytoplasm"/>
    <property type="evidence" value="ECO:0000318"/>
    <property type="project" value="GO_Central"/>
</dbReference>
<dbReference type="GO" id="GO:0000822">
    <property type="term" value="F:inositol hexakisphosphate binding"/>
    <property type="evidence" value="ECO:0000318"/>
    <property type="project" value="GO_Central"/>
</dbReference>
<evidence type="ECO:0000256" key="5">
    <source>
        <dbReference type="ARBA" id="ARBA00022927"/>
    </source>
</evidence>
<evidence type="ECO:0000256" key="6">
    <source>
        <dbReference type="ARBA" id="ARBA00023010"/>
    </source>
</evidence>
<dbReference type="PANTHER" id="PTHR12960">
    <property type="entry name" value="GLE-1-RELATED"/>
    <property type="match status" value="1"/>
</dbReference>
<comment type="similarity">
    <text evidence="2">Belongs to the GLE1 family.</text>
</comment>
<feature type="region of interest" description="Disordered" evidence="11">
    <location>
        <begin position="658"/>
        <end position="691"/>
    </location>
</feature>
<feature type="region of interest" description="Disordered" evidence="11">
    <location>
        <begin position="1"/>
        <end position="52"/>
    </location>
</feature>
<keyword evidence="7" id="KW-0906">Nuclear pore complex</keyword>
<keyword evidence="5" id="KW-0653">Protein transport</keyword>
<dbReference type="GO" id="GO:0044614">
    <property type="term" value="C:nuclear pore cytoplasmic filaments"/>
    <property type="evidence" value="ECO:0000318"/>
    <property type="project" value="GO_Central"/>
</dbReference>
<evidence type="ECO:0000256" key="3">
    <source>
        <dbReference type="ARBA" id="ARBA00022448"/>
    </source>
</evidence>
<dbReference type="Proteomes" id="UP000054558">
    <property type="component" value="Unassembled WGS sequence"/>
</dbReference>
<proteinExistence type="inferred from homology"/>
<evidence type="ECO:0000313" key="12">
    <source>
        <dbReference type="EMBL" id="GAQ88946.1"/>
    </source>
</evidence>
<dbReference type="GO" id="GO:0015031">
    <property type="term" value="P:protein transport"/>
    <property type="evidence" value="ECO:0007669"/>
    <property type="project" value="UniProtKB-KW"/>
</dbReference>
<dbReference type="InterPro" id="IPR012476">
    <property type="entry name" value="GLE1"/>
</dbReference>
<dbReference type="InterPro" id="IPR038506">
    <property type="entry name" value="GLE1-like_sf"/>
</dbReference>
<dbReference type="OrthoDB" id="420884at2759"/>
<keyword evidence="13" id="KW-1185">Reference proteome</keyword>
<protein>
    <recommendedName>
        <fullName evidence="9">mRNA export factor GLE1</fullName>
    </recommendedName>
    <alternativeName>
        <fullName evidence="10">Nucleoporin GLE1</fullName>
    </alternativeName>
</protein>
<dbReference type="GO" id="GO:0016973">
    <property type="term" value="P:poly(A)+ mRNA export from nucleus"/>
    <property type="evidence" value="ECO:0000318"/>
    <property type="project" value="GO_Central"/>
</dbReference>
<comment type="subcellular location">
    <subcellularLocation>
        <location evidence="1">Nucleus</location>
        <location evidence="1">Nuclear pore complex</location>
    </subcellularLocation>
</comment>
<evidence type="ECO:0000256" key="7">
    <source>
        <dbReference type="ARBA" id="ARBA00023132"/>
    </source>
</evidence>
<dbReference type="GO" id="GO:0031369">
    <property type="term" value="F:translation initiation factor binding"/>
    <property type="evidence" value="ECO:0000318"/>
    <property type="project" value="GO_Central"/>
</dbReference>
<name>A0A0U9HSE6_KLENI</name>
<feature type="region of interest" description="Disordered" evidence="11">
    <location>
        <begin position="227"/>
        <end position="389"/>
    </location>
</feature>
<feature type="region of interest" description="Disordered" evidence="11">
    <location>
        <begin position="117"/>
        <end position="166"/>
    </location>
</feature>
<evidence type="ECO:0000256" key="2">
    <source>
        <dbReference type="ARBA" id="ARBA00011056"/>
    </source>
</evidence>
<dbReference type="GO" id="GO:0005543">
    <property type="term" value="F:phospholipid binding"/>
    <property type="evidence" value="ECO:0000318"/>
    <property type="project" value="GO_Central"/>
</dbReference>
<keyword evidence="8" id="KW-0539">Nucleus</keyword>
<dbReference type="STRING" id="105231.A0A0U9HSE6"/>
<evidence type="ECO:0000256" key="4">
    <source>
        <dbReference type="ARBA" id="ARBA00022816"/>
    </source>
</evidence>
<sequence length="691" mass="76932">MMASRLRRSSGEKLRHGSEEKLHLTLRSPSLLARSNGQAGLSSRLEVDPDPDWNLGDLSAELDKIVYKNGATPSPLRGGTARGAEASVKRLSCIELFEPTDFGRTKAPFIVRVPDFDDEDDEGVPSGAPASIGAKGGRTEDLRLPESVPPAEEVAAASGRSWEESLLPPPDVVEAALFELEKERLAGVKEDIRARWRGLARHAEAQGQQEAEALAALEREREKALQRVRARDAEDQRGIAEARDAHLSALQRDHEQREAASQRRLKDSEAAAKAAAEAEARRRRAEEEARRVEERRQQEAAEKAAEEARRKKEQEDEEARRKRQAEEAEAERRRAETDAERKRAERETVAKRGEEERKAKEQAEKQAAKATGGARQVKMTESAARGERERMEVLRRVKENVKAFEEAPGAKKERKGLERRMTTLVQQISATQRQVGLKSAELVRELQQAPQPQQNFLLLALADKFLSQCESQVQKLPSFAFPLAQVAINVAAAVPPFRDVLLARLAQECCFVVPKYIPYIPAQYESEAAYYRTVGYREEDGQLESTDAYIGRMTGIMVFYAAITQTDPPRGQPVHGLDQAWAWLARLLNGLPPNRGSGSALESMIKVAGFRLNQTYPKQFRKILDVIMTALLPALQKTGDADTAPVINRVETYVGTRSYEKPPEGRNMPVTDESATLGAVDTWNGDRRGYG</sequence>
<dbReference type="Gene3D" id="1.25.40.510">
    <property type="entry name" value="GLE1-like"/>
    <property type="match status" value="1"/>
</dbReference>
<organism evidence="12 13">
    <name type="scientific">Klebsormidium nitens</name>
    <name type="common">Green alga</name>
    <name type="synonym">Ulothrix nitens</name>
    <dbReference type="NCBI Taxonomy" id="105231"/>
    <lineage>
        <taxon>Eukaryota</taxon>
        <taxon>Viridiplantae</taxon>
        <taxon>Streptophyta</taxon>
        <taxon>Klebsormidiophyceae</taxon>
        <taxon>Klebsormidiales</taxon>
        <taxon>Klebsormidiaceae</taxon>
        <taxon>Klebsormidium</taxon>
    </lineage>
</organism>
<evidence type="ECO:0000313" key="13">
    <source>
        <dbReference type="Proteomes" id="UP000054558"/>
    </source>
</evidence>
<dbReference type="Pfam" id="PF07817">
    <property type="entry name" value="GLE1"/>
    <property type="match status" value="1"/>
</dbReference>
<evidence type="ECO:0000256" key="9">
    <source>
        <dbReference type="ARBA" id="ARBA00026227"/>
    </source>
</evidence>
<evidence type="ECO:0000256" key="10">
    <source>
        <dbReference type="ARBA" id="ARBA00029983"/>
    </source>
</evidence>
<reference evidence="12 13" key="1">
    <citation type="journal article" date="2014" name="Nat. Commun.">
        <title>Klebsormidium flaccidum genome reveals primary factors for plant terrestrial adaptation.</title>
        <authorList>
            <person name="Hori K."/>
            <person name="Maruyama F."/>
            <person name="Fujisawa T."/>
            <person name="Togashi T."/>
            <person name="Yamamoto N."/>
            <person name="Seo M."/>
            <person name="Sato S."/>
            <person name="Yamada T."/>
            <person name="Mori H."/>
            <person name="Tajima N."/>
            <person name="Moriyama T."/>
            <person name="Ikeuchi M."/>
            <person name="Watanabe M."/>
            <person name="Wada H."/>
            <person name="Kobayashi K."/>
            <person name="Saito M."/>
            <person name="Masuda T."/>
            <person name="Sasaki-Sekimoto Y."/>
            <person name="Mashiguchi K."/>
            <person name="Awai K."/>
            <person name="Shimojima M."/>
            <person name="Masuda S."/>
            <person name="Iwai M."/>
            <person name="Nobusawa T."/>
            <person name="Narise T."/>
            <person name="Kondo S."/>
            <person name="Saito H."/>
            <person name="Sato R."/>
            <person name="Murakawa M."/>
            <person name="Ihara Y."/>
            <person name="Oshima-Yamada Y."/>
            <person name="Ohtaka K."/>
            <person name="Satoh M."/>
            <person name="Sonobe K."/>
            <person name="Ishii M."/>
            <person name="Ohtani R."/>
            <person name="Kanamori-Sato M."/>
            <person name="Honoki R."/>
            <person name="Miyazaki D."/>
            <person name="Mochizuki H."/>
            <person name="Umetsu J."/>
            <person name="Higashi K."/>
            <person name="Shibata D."/>
            <person name="Kamiya Y."/>
            <person name="Sato N."/>
            <person name="Nakamura Y."/>
            <person name="Tabata S."/>
            <person name="Ida S."/>
            <person name="Kurokawa K."/>
            <person name="Ohta H."/>
        </authorList>
    </citation>
    <scope>NUCLEOTIDE SEQUENCE [LARGE SCALE GENOMIC DNA]</scope>
    <source>
        <strain evidence="12 13">NIES-2285</strain>
    </source>
</reference>
<accession>A0A0U9HSE6</accession>
<feature type="compositionally biased region" description="Low complexity" evidence="11">
    <location>
        <begin position="145"/>
        <end position="158"/>
    </location>
</feature>
<keyword evidence="3" id="KW-0813">Transport</keyword>
<dbReference type="EMBL" id="DF237421">
    <property type="protein sequence ID" value="GAQ88946.1"/>
    <property type="molecule type" value="Genomic_DNA"/>
</dbReference>
<dbReference type="AlphaFoldDB" id="A0A0U9HSE6"/>
<feature type="compositionally biased region" description="Basic and acidic residues" evidence="11">
    <location>
        <begin position="227"/>
        <end position="367"/>
    </location>
</feature>
<dbReference type="PANTHER" id="PTHR12960:SF0">
    <property type="entry name" value="MRNA EXPORT FACTOR GLE1"/>
    <property type="match status" value="1"/>
</dbReference>
<evidence type="ECO:0000256" key="1">
    <source>
        <dbReference type="ARBA" id="ARBA00004567"/>
    </source>
</evidence>
<keyword evidence="4" id="KW-0509">mRNA transport</keyword>
<keyword evidence="6" id="KW-0811">Translocation</keyword>
<gene>
    <name evidence="12" type="ORF">KFL_004720050</name>
</gene>
<evidence type="ECO:0000256" key="8">
    <source>
        <dbReference type="ARBA" id="ARBA00023242"/>
    </source>
</evidence>
<dbReference type="OMA" id="VPANIHS"/>
<evidence type="ECO:0000256" key="11">
    <source>
        <dbReference type="SAM" id="MobiDB-lite"/>
    </source>
</evidence>